<evidence type="ECO:0000256" key="1">
    <source>
        <dbReference type="ARBA" id="ARBA00009437"/>
    </source>
</evidence>
<comment type="similarity">
    <text evidence="1">Belongs to the LysR transcriptional regulatory family.</text>
</comment>
<dbReference type="Proteomes" id="UP000186002">
    <property type="component" value="Unassembled WGS sequence"/>
</dbReference>
<dbReference type="SUPFAM" id="SSF53850">
    <property type="entry name" value="Periplasmic binding protein-like II"/>
    <property type="match status" value="1"/>
</dbReference>
<dbReference type="Gene3D" id="3.40.190.10">
    <property type="entry name" value="Periplasmic binding protein-like II"/>
    <property type="match status" value="1"/>
</dbReference>
<dbReference type="PANTHER" id="PTHR30419:SF8">
    <property type="entry name" value="NITROGEN ASSIMILATION TRANSCRIPTIONAL ACTIVATOR-RELATED"/>
    <property type="match status" value="1"/>
</dbReference>
<dbReference type="EMBL" id="FRBW01000001">
    <property type="protein sequence ID" value="SHL34287.1"/>
    <property type="molecule type" value="Genomic_DNA"/>
</dbReference>
<keyword evidence="7" id="KW-1185">Reference proteome</keyword>
<dbReference type="Gene3D" id="1.10.10.10">
    <property type="entry name" value="Winged helix-like DNA-binding domain superfamily/Winged helix DNA-binding domain"/>
    <property type="match status" value="1"/>
</dbReference>
<accession>A0A1M6ZUX3</accession>
<dbReference type="InterPro" id="IPR050950">
    <property type="entry name" value="HTH-type_LysR_regulators"/>
</dbReference>
<keyword evidence="2" id="KW-0805">Transcription regulation</keyword>
<dbReference type="PRINTS" id="PR00039">
    <property type="entry name" value="HTHLYSR"/>
</dbReference>
<name>A0A1M6ZUX3_9HYPH</name>
<sequence>MDIEQLRTFDRVARDGSFTKAAARLNVTQATVSMRIQALENDIGAQLFNRGRQVRLTDQGLSFLPYCRRMLGVLQEARETLRRAERGRVAVGSLSTMIMPLISGPLVRYQKRHPDMDVVIREGRHNQISAMLHERDVDLAVMCWPNLDPLLTSAEPLLIIREDAPLVAAPELAREFGPKPTLARVLEKAPRFLTLNWWQIAPHRAISAAQAAGSRVELPTDPGRNLALSGHGVGFFVRSTVSDALSSGELVEIDVSDIEPLYRDIALVVQSLTALDQPALLEFAGEIASEGRKLGRVLRDSLSGLTPTV</sequence>
<dbReference type="PANTHER" id="PTHR30419">
    <property type="entry name" value="HTH-TYPE TRANSCRIPTIONAL REGULATOR YBHD"/>
    <property type="match status" value="1"/>
</dbReference>
<evidence type="ECO:0000256" key="2">
    <source>
        <dbReference type="ARBA" id="ARBA00023015"/>
    </source>
</evidence>
<dbReference type="CDD" id="cd05466">
    <property type="entry name" value="PBP2_LTTR_substrate"/>
    <property type="match status" value="1"/>
</dbReference>
<evidence type="ECO:0000313" key="6">
    <source>
        <dbReference type="EMBL" id="SHL34287.1"/>
    </source>
</evidence>
<evidence type="ECO:0000259" key="5">
    <source>
        <dbReference type="PROSITE" id="PS50931"/>
    </source>
</evidence>
<dbReference type="InterPro" id="IPR005119">
    <property type="entry name" value="LysR_subst-bd"/>
</dbReference>
<dbReference type="SUPFAM" id="SSF46785">
    <property type="entry name" value="Winged helix' DNA-binding domain"/>
    <property type="match status" value="1"/>
</dbReference>
<dbReference type="InterPro" id="IPR036390">
    <property type="entry name" value="WH_DNA-bd_sf"/>
</dbReference>
<dbReference type="GO" id="GO:0003700">
    <property type="term" value="F:DNA-binding transcription factor activity"/>
    <property type="evidence" value="ECO:0007669"/>
    <property type="project" value="InterPro"/>
</dbReference>
<dbReference type="AlphaFoldDB" id="A0A1M6ZUX3"/>
<keyword evidence="4" id="KW-0804">Transcription</keyword>
<dbReference type="OrthoDB" id="9813056at2"/>
<dbReference type="InterPro" id="IPR036388">
    <property type="entry name" value="WH-like_DNA-bd_sf"/>
</dbReference>
<feature type="domain" description="HTH lysR-type" evidence="5">
    <location>
        <begin position="1"/>
        <end position="57"/>
    </location>
</feature>
<evidence type="ECO:0000256" key="4">
    <source>
        <dbReference type="ARBA" id="ARBA00023163"/>
    </source>
</evidence>
<dbReference type="RefSeq" id="WP_073008026.1">
    <property type="nucleotide sequence ID" value="NZ_FRBW01000001.1"/>
</dbReference>
<dbReference type="Pfam" id="PF03466">
    <property type="entry name" value="LysR_substrate"/>
    <property type="match status" value="1"/>
</dbReference>
<dbReference type="PROSITE" id="PS50931">
    <property type="entry name" value="HTH_LYSR"/>
    <property type="match status" value="1"/>
</dbReference>
<dbReference type="Pfam" id="PF00126">
    <property type="entry name" value="HTH_1"/>
    <property type="match status" value="1"/>
</dbReference>
<gene>
    <name evidence="6" type="ORF">SAMN05444272_0350</name>
</gene>
<proteinExistence type="inferred from homology"/>
<dbReference type="GO" id="GO:0005829">
    <property type="term" value="C:cytosol"/>
    <property type="evidence" value="ECO:0007669"/>
    <property type="project" value="TreeGrafter"/>
</dbReference>
<dbReference type="STRING" id="735517.SAMN05444272_0350"/>
<reference evidence="6 7" key="1">
    <citation type="submission" date="2016-11" db="EMBL/GenBank/DDBJ databases">
        <authorList>
            <person name="Jaros S."/>
            <person name="Januszkiewicz K."/>
            <person name="Wedrychowicz H."/>
        </authorList>
    </citation>
    <scope>NUCLEOTIDE SEQUENCE [LARGE SCALE GENOMIC DNA]</scope>
    <source>
        <strain evidence="6 7">DSM 22153</strain>
    </source>
</reference>
<protein>
    <submittedName>
        <fullName evidence="6">Transcriptional regulator, LysR family</fullName>
    </submittedName>
</protein>
<keyword evidence="3" id="KW-0238">DNA-binding</keyword>
<organism evidence="6 7">
    <name type="scientific">Roseibium suaedae</name>
    <dbReference type="NCBI Taxonomy" id="735517"/>
    <lineage>
        <taxon>Bacteria</taxon>
        <taxon>Pseudomonadati</taxon>
        <taxon>Pseudomonadota</taxon>
        <taxon>Alphaproteobacteria</taxon>
        <taxon>Hyphomicrobiales</taxon>
        <taxon>Stappiaceae</taxon>
        <taxon>Roseibium</taxon>
    </lineage>
</organism>
<evidence type="ECO:0000313" key="7">
    <source>
        <dbReference type="Proteomes" id="UP000186002"/>
    </source>
</evidence>
<evidence type="ECO:0000256" key="3">
    <source>
        <dbReference type="ARBA" id="ARBA00023125"/>
    </source>
</evidence>
<dbReference type="FunFam" id="1.10.10.10:FF:000001">
    <property type="entry name" value="LysR family transcriptional regulator"/>
    <property type="match status" value="1"/>
</dbReference>
<dbReference type="GO" id="GO:0003677">
    <property type="term" value="F:DNA binding"/>
    <property type="evidence" value="ECO:0007669"/>
    <property type="project" value="UniProtKB-KW"/>
</dbReference>
<dbReference type="InterPro" id="IPR000847">
    <property type="entry name" value="LysR_HTH_N"/>
</dbReference>